<evidence type="ECO:0000313" key="2">
    <source>
        <dbReference type="Proteomes" id="UP000789901"/>
    </source>
</evidence>
<dbReference type="Proteomes" id="UP000789901">
    <property type="component" value="Unassembled WGS sequence"/>
</dbReference>
<evidence type="ECO:0000313" key="1">
    <source>
        <dbReference type="EMBL" id="CAG8846730.1"/>
    </source>
</evidence>
<reference evidence="1 2" key="1">
    <citation type="submission" date="2021-06" db="EMBL/GenBank/DDBJ databases">
        <authorList>
            <person name="Kallberg Y."/>
            <person name="Tangrot J."/>
            <person name="Rosling A."/>
        </authorList>
    </citation>
    <scope>NUCLEOTIDE SEQUENCE [LARGE SCALE GENOMIC DNA]</scope>
    <source>
        <strain evidence="1 2">120-4 pot B 10/14</strain>
    </source>
</reference>
<gene>
    <name evidence="1" type="ORF">GMARGA_LOCUS38301</name>
</gene>
<accession>A0ABN7X427</accession>
<protein>
    <submittedName>
        <fullName evidence="1">43273_t:CDS:1</fullName>
    </submittedName>
</protein>
<sequence>WVPYSPDLNLIKNLWECFDLMLHNRRPVPETHKELVMFIKEEWYKILL</sequence>
<feature type="non-terminal residue" evidence="1">
    <location>
        <position position="48"/>
    </location>
</feature>
<proteinExistence type="predicted"/>
<dbReference type="EMBL" id="CAJVQB010084710">
    <property type="protein sequence ID" value="CAG8846730.1"/>
    <property type="molecule type" value="Genomic_DNA"/>
</dbReference>
<feature type="non-terminal residue" evidence="1">
    <location>
        <position position="1"/>
    </location>
</feature>
<dbReference type="InterPro" id="IPR036397">
    <property type="entry name" value="RNaseH_sf"/>
</dbReference>
<name>A0ABN7X427_GIGMA</name>
<comment type="caution">
    <text evidence="1">The sequence shown here is derived from an EMBL/GenBank/DDBJ whole genome shotgun (WGS) entry which is preliminary data.</text>
</comment>
<organism evidence="1 2">
    <name type="scientific">Gigaspora margarita</name>
    <dbReference type="NCBI Taxonomy" id="4874"/>
    <lineage>
        <taxon>Eukaryota</taxon>
        <taxon>Fungi</taxon>
        <taxon>Fungi incertae sedis</taxon>
        <taxon>Mucoromycota</taxon>
        <taxon>Glomeromycotina</taxon>
        <taxon>Glomeromycetes</taxon>
        <taxon>Diversisporales</taxon>
        <taxon>Gigasporaceae</taxon>
        <taxon>Gigaspora</taxon>
    </lineage>
</organism>
<dbReference type="Gene3D" id="3.30.420.10">
    <property type="entry name" value="Ribonuclease H-like superfamily/Ribonuclease H"/>
    <property type="match status" value="1"/>
</dbReference>
<keyword evidence="2" id="KW-1185">Reference proteome</keyword>